<name>A0AAW1K0K7_POPJA</name>
<dbReference type="EMBL" id="JASPKY010000287">
    <property type="protein sequence ID" value="KAK9710915.1"/>
    <property type="molecule type" value="Genomic_DNA"/>
</dbReference>
<protein>
    <submittedName>
        <fullName evidence="1">Uncharacterized protein</fullName>
    </submittedName>
</protein>
<evidence type="ECO:0000313" key="2">
    <source>
        <dbReference type="Proteomes" id="UP001458880"/>
    </source>
</evidence>
<reference evidence="1 2" key="1">
    <citation type="journal article" date="2024" name="BMC Genomics">
        <title>De novo assembly and annotation of Popillia japonica's genome with initial clues to its potential as an invasive pest.</title>
        <authorList>
            <person name="Cucini C."/>
            <person name="Boschi S."/>
            <person name="Funari R."/>
            <person name="Cardaioli E."/>
            <person name="Iannotti N."/>
            <person name="Marturano G."/>
            <person name="Paoli F."/>
            <person name="Bruttini M."/>
            <person name="Carapelli A."/>
            <person name="Frati F."/>
            <person name="Nardi F."/>
        </authorList>
    </citation>
    <scope>NUCLEOTIDE SEQUENCE [LARGE SCALE GENOMIC DNA]</scope>
    <source>
        <strain evidence="1">DMR45628</strain>
    </source>
</reference>
<dbReference type="AlphaFoldDB" id="A0AAW1K0K7"/>
<gene>
    <name evidence="1" type="ORF">QE152_g25754</name>
</gene>
<proteinExistence type="predicted"/>
<organism evidence="1 2">
    <name type="scientific">Popillia japonica</name>
    <name type="common">Japanese beetle</name>
    <dbReference type="NCBI Taxonomy" id="7064"/>
    <lineage>
        <taxon>Eukaryota</taxon>
        <taxon>Metazoa</taxon>
        <taxon>Ecdysozoa</taxon>
        <taxon>Arthropoda</taxon>
        <taxon>Hexapoda</taxon>
        <taxon>Insecta</taxon>
        <taxon>Pterygota</taxon>
        <taxon>Neoptera</taxon>
        <taxon>Endopterygota</taxon>
        <taxon>Coleoptera</taxon>
        <taxon>Polyphaga</taxon>
        <taxon>Scarabaeiformia</taxon>
        <taxon>Scarabaeidae</taxon>
        <taxon>Rutelinae</taxon>
        <taxon>Popillia</taxon>
    </lineage>
</organism>
<comment type="caution">
    <text evidence="1">The sequence shown here is derived from an EMBL/GenBank/DDBJ whole genome shotgun (WGS) entry which is preliminary data.</text>
</comment>
<sequence length="91" mass="10507">MLEPVQQKEMPKLENDFNTIVREPSRLRLGFKFQSLTAADDFILKTGLDVRCIYTSLRRRTPQAAFLKLKEYVPGMNILVYCVWRSAAVLG</sequence>
<evidence type="ECO:0000313" key="1">
    <source>
        <dbReference type="EMBL" id="KAK9710915.1"/>
    </source>
</evidence>
<keyword evidence="2" id="KW-1185">Reference proteome</keyword>
<accession>A0AAW1K0K7</accession>
<dbReference type="Proteomes" id="UP001458880">
    <property type="component" value="Unassembled WGS sequence"/>
</dbReference>